<evidence type="ECO:0000313" key="6">
    <source>
        <dbReference type="EMBL" id="KAG5936972.1"/>
    </source>
</evidence>
<dbReference type="InterPro" id="IPR016050">
    <property type="entry name" value="Proteasome_bsu_CS"/>
</dbReference>
<dbReference type="GO" id="GO:0010498">
    <property type="term" value="P:proteasomal protein catabolic process"/>
    <property type="evidence" value="ECO:0007669"/>
    <property type="project" value="InterPro"/>
</dbReference>
<dbReference type="InterPro" id="IPR050115">
    <property type="entry name" value="Proteasome_alpha"/>
</dbReference>
<dbReference type="InterPro" id="IPR029055">
    <property type="entry name" value="Ntn_hydrolases_N"/>
</dbReference>
<accession>A0A9P7MBL5</accession>
<dbReference type="Gene3D" id="3.60.20.10">
    <property type="entry name" value="Glutamine Phosphoribosylpyrophosphate, subunit 1, domain 1"/>
    <property type="match status" value="1"/>
</dbReference>
<dbReference type="GO" id="GO:0005737">
    <property type="term" value="C:cytoplasm"/>
    <property type="evidence" value="ECO:0007669"/>
    <property type="project" value="UniProtKB-SubCell"/>
</dbReference>
<name>A0A9P7MBL5_9HYPO</name>
<evidence type="ECO:0000256" key="4">
    <source>
        <dbReference type="ARBA" id="ARBA00026071"/>
    </source>
</evidence>
<comment type="subunit">
    <text evidence="5">Component of the proteasome complex.</text>
</comment>
<evidence type="ECO:0000256" key="3">
    <source>
        <dbReference type="ARBA" id="ARBA00023242"/>
    </source>
</evidence>
<dbReference type="AlphaFoldDB" id="A0A9P7MBL5"/>
<protein>
    <recommendedName>
        <fullName evidence="5">Proteasome subunit beta</fullName>
    </recommendedName>
</protein>
<dbReference type="InterPro" id="IPR035206">
    <property type="entry name" value="Proteasome_beta2"/>
</dbReference>
<comment type="similarity">
    <text evidence="5">Belongs to the peptidase T1B family.</text>
</comment>
<comment type="subunit">
    <text evidence="4">The 26S proteasome consists of a 20S proteasome core and two 19S regulatory subunits. The 20S proteasome core is composed of 28 subunits that are arranged in four stacked rings, resulting in a barrel-shaped structure. The two end rings are each formed by seven alpha subunits, and the two central rings are each formed by seven beta subunits. The catalytic chamber with the active sites is on the inside of the barrel.</text>
</comment>
<dbReference type="PANTHER" id="PTHR11599">
    <property type="entry name" value="PROTEASOME SUBUNIT ALPHA/BETA"/>
    <property type="match status" value="1"/>
</dbReference>
<dbReference type="OrthoDB" id="268428at2759"/>
<comment type="caution">
    <text evidence="6">The sequence shown here is derived from an EMBL/GenBank/DDBJ whole genome shotgun (WGS) entry which is preliminary data.</text>
</comment>
<evidence type="ECO:0000256" key="1">
    <source>
        <dbReference type="ARBA" id="ARBA00022490"/>
    </source>
</evidence>
<gene>
    <name evidence="6" type="primary">PCB4</name>
    <name evidence="6" type="ORF">E4U60_002175</name>
</gene>
<dbReference type="InterPro" id="IPR023333">
    <property type="entry name" value="Proteasome_suB-type"/>
</dbReference>
<keyword evidence="3 5" id="KW-0539">Nucleus</keyword>
<reference evidence="6 7" key="1">
    <citation type="journal article" date="2020" name="bioRxiv">
        <title>Whole genome comparisons of ergot fungi reveals the divergence and evolution of species within the genus Claviceps are the result of varying mechanisms driving genome evolution and host range expansion.</title>
        <authorList>
            <person name="Wyka S.A."/>
            <person name="Mondo S.J."/>
            <person name="Liu M."/>
            <person name="Dettman J."/>
            <person name="Nalam V."/>
            <person name="Broders K.D."/>
        </authorList>
    </citation>
    <scope>NUCLEOTIDE SEQUENCE [LARGE SCALE GENOMIC DNA]</scope>
    <source>
        <strain evidence="6 7">CCC 1485</strain>
    </source>
</reference>
<keyword evidence="1 5" id="KW-0963">Cytoplasm</keyword>
<dbReference type="Pfam" id="PF00227">
    <property type="entry name" value="Proteasome"/>
    <property type="match status" value="1"/>
</dbReference>
<keyword evidence="7" id="KW-1185">Reference proteome</keyword>
<keyword evidence="2 5" id="KW-0647">Proteasome</keyword>
<dbReference type="PROSITE" id="PS00854">
    <property type="entry name" value="PROTEASOME_BETA_1"/>
    <property type="match status" value="1"/>
</dbReference>
<dbReference type="GO" id="GO:0019774">
    <property type="term" value="C:proteasome core complex, beta-subunit complex"/>
    <property type="evidence" value="ECO:0007669"/>
    <property type="project" value="UniProtKB-ARBA"/>
</dbReference>
<dbReference type="EMBL" id="SRPO01000198">
    <property type="protein sequence ID" value="KAG5936972.1"/>
    <property type="molecule type" value="Genomic_DNA"/>
</dbReference>
<dbReference type="CDD" id="cd03758">
    <property type="entry name" value="proteasome_beta_type_2"/>
    <property type="match status" value="1"/>
</dbReference>
<dbReference type="FunFam" id="3.60.20.10:FF:000008">
    <property type="entry name" value="Proteasome subunit beta type-4"/>
    <property type="match status" value="1"/>
</dbReference>
<dbReference type="PROSITE" id="PS51476">
    <property type="entry name" value="PROTEASOME_BETA_2"/>
    <property type="match status" value="1"/>
</dbReference>
<evidence type="ECO:0000256" key="5">
    <source>
        <dbReference type="RuleBase" id="RU004203"/>
    </source>
</evidence>
<dbReference type="InterPro" id="IPR001353">
    <property type="entry name" value="Proteasome_sua/b"/>
</dbReference>
<proteinExistence type="inferred from homology"/>
<dbReference type="GO" id="GO:0005634">
    <property type="term" value="C:nucleus"/>
    <property type="evidence" value="ECO:0007669"/>
    <property type="project" value="UniProtKB-SubCell"/>
</dbReference>
<organism evidence="6 7">
    <name type="scientific">Claviceps pazoutovae</name>
    <dbReference type="NCBI Taxonomy" id="1649127"/>
    <lineage>
        <taxon>Eukaryota</taxon>
        <taxon>Fungi</taxon>
        <taxon>Dikarya</taxon>
        <taxon>Ascomycota</taxon>
        <taxon>Pezizomycotina</taxon>
        <taxon>Sordariomycetes</taxon>
        <taxon>Hypocreomycetidae</taxon>
        <taxon>Hypocreales</taxon>
        <taxon>Clavicipitaceae</taxon>
        <taxon>Claviceps</taxon>
    </lineage>
</organism>
<evidence type="ECO:0000256" key="2">
    <source>
        <dbReference type="ARBA" id="ARBA00022942"/>
    </source>
</evidence>
<comment type="function">
    <text evidence="5">Component of the proteasome, a multicatalytic proteinase complex which is characterized by its ability to cleave peptides with Arg, Phe, Tyr, Leu, and Glu adjacent to the leaving group at neutral or slightly basic pH. The proteasome has an ATP-dependent proteolytic activity.</text>
</comment>
<evidence type="ECO:0000313" key="7">
    <source>
        <dbReference type="Proteomes" id="UP000706124"/>
    </source>
</evidence>
<dbReference type="Proteomes" id="UP000706124">
    <property type="component" value="Unassembled WGS sequence"/>
</dbReference>
<comment type="subcellular location">
    <subcellularLocation>
        <location evidence="5">Cytoplasm</location>
    </subcellularLocation>
    <subcellularLocation>
        <location evidence="5">Nucleus</location>
    </subcellularLocation>
</comment>
<sequence>MVGPAFCSQIAANQCGFPANSVSDVLSARNITLARDERNHASFKSLSDFSTSLTTPSHSNSTTQFHIMEVLLGITGKDFTIIAASKAAMRGATILKASDDKTRALNKHTLMAFSGEAGDTVQFAEYIQRNAQLYSMRNETDLSPSGLAHFVRDQLASSLRSRRPYNVNLLMGGVDPITGKPHLYWLDYLAALADVPYAAHGYAQYYCLSILDKHHHPDITLGQGIKLLTLCVDELKRRLPIDFKGMVVKAIKADGIIDIEFDDDRIVKSA</sequence>
<dbReference type="SUPFAM" id="SSF56235">
    <property type="entry name" value="N-terminal nucleophile aminohydrolases (Ntn hydrolases)"/>
    <property type="match status" value="1"/>
</dbReference>